<dbReference type="InterPro" id="IPR004919">
    <property type="entry name" value="GmrSD_N"/>
</dbReference>
<evidence type="ECO:0000313" key="3">
    <source>
        <dbReference type="EMBL" id="OJH42434.1"/>
    </source>
</evidence>
<evidence type="ECO:0000313" key="4">
    <source>
        <dbReference type="Proteomes" id="UP000182229"/>
    </source>
</evidence>
<organism evidence="3 4">
    <name type="scientific">Cystobacter ferrugineus</name>
    <dbReference type="NCBI Taxonomy" id="83449"/>
    <lineage>
        <taxon>Bacteria</taxon>
        <taxon>Pseudomonadati</taxon>
        <taxon>Myxococcota</taxon>
        <taxon>Myxococcia</taxon>
        <taxon>Myxococcales</taxon>
        <taxon>Cystobacterineae</taxon>
        <taxon>Archangiaceae</taxon>
        <taxon>Cystobacter</taxon>
    </lineage>
</organism>
<dbReference type="REBASE" id="181709">
    <property type="entry name" value="Cfe23ORF4355P"/>
</dbReference>
<feature type="domain" description="GmrSD restriction endonucleases N-terminal" evidence="2">
    <location>
        <begin position="61"/>
        <end position="194"/>
    </location>
</feature>
<dbReference type="Pfam" id="PF03235">
    <property type="entry name" value="GmrSD_N"/>
    <property type="match status" value="1"/>
</dbReference>
<dbReference type="PANTHER" id="PTHR39639:SF1">
    <property type="entry name" value="DUF262 DOMAIN-CONTAINING PROTEIN"/>
    <property type="match status" value="1"/>
</dbReference>
<name>A0A1L9BJD7_9BACT</name>
<dbReference type="OrthoDB" id="9787127at2"/>
<feature type="region of interest" description="Disordered" evidence="1">
    <location>
        <begin position="1"/>
        <end position="31"/>
    </location>
</feature>
<evidence type="ECO:0000256" key="1">
    <source>
        <dbReference type="SAM" id="MobiDB-lite"/>
    </source>
</evidence>
<proteinExistence type="predicted"/>
<accession>A0A1L9BJD7</accession>
<reference evidence="4" key="1">
    <citation type="submission" date="2016-11" db="EMBL/GenBank/DDBJ databases">
        <authorList>
            <person name="Shukria A."/>
            <person name="Stevens D.C."/>
        </authorList>
    </citation>
    <scope>NUCLEOTIDE SEQUENCE [LARGE SCALE GENOMIC DNA]</scope>
    <source>
        <strain evidence="4">Cbfe23</strain>
    </source>
</reference>
<protein>
    <recommendedName>
        <fullName evidence="2">GmrSD restriction endonucleases N-terminal domain-containing protein</fullName>
    </recommendedName>
</protein>
<dbReference type="PANTHER" id="PTHR39639">
    <property type="entry name" value="CHROMOSOME 16, WHOLE GENOME SHOTGUN SEQUENCE"/>
    <property type="match status" value="1"/>
</dbReference>
<dbReference type="Proteomes" id="UP000182229">
    <property type="component" value="Unassembled WGS sequence"/>
</dbReference>
<comment type="caution">
    <text evidence="3">The sequence shown here is derived from an EMBL/GenBank/DDBJ whole genome shotgun (WGS) entry which is preliminary data.</text>
</comment>
<dbReference type="AlphaFoldDB" id="A0A1L9BJD7"/>
<sequence>MATKKHDAGEEERVDMGTASPDEQSLSSLEEKYSEQMRQIFPTKIDLPWLTLKTQIDEQINLRPEFQRRDRWSDDKRSRFIESVIMNVPVPPVFLGEEKLGKYVVLDGRQRLTAAYKFLSNELRLEGLKIWTEVNGLTYAEIKKKGFAATIERRFLSAILLTHESSPEVKYEVFDRLNTGGVIAEQMEVRNAIFPGPFNTMLHELSEDRTFRQLWGIPDSQDPVALERNVLYREMGDLELVLRFFALREASLKGMRFKDRLSDLMSTQNAAFKKDASLQACEAATFRQAIANCFKVFGDDAFKLKKDSNKKANRSAPYADAVMQALADRPTAALTPAAVARIRAAFEELCTQNQDFRNAVEKGTNGESAIKNRITLARAAVDKALKGASSTRTTTKRSSKKQ</sequence>
<reference evidence="3 4" key="2">
    <citation type="submission" date="2016-12" db="EMBL/GenBank/DDBJ databases">
        <title>Draft Genome Sequence of Cystobacter ferrugineus Strain Cbfe23.</title>
        <authorList>
            <person name="Akbar S."/>
            <person name="Dowd S.E."/>
            <person name="Stevens D.C."/>
        </authorList>
    </citation>
    <scope>NUCLEOTIDE SEQUENCE [LARGE SCALE GENOMIC DNA]</scope>
    <source>
        <strain evidence="3 4">Cbfe23</strain>
    </source>
</reference>
<dbReference type="STRING" id="83449.BON30_04360"/>
<dbReference type="EMBL" id="MPIN01000001">
    <property type="protein sequence ID" value="OJH42434.1"/>
    <property type="molecule type" value="Genomic_DNA"/>
</dbReference>
<keyword evidence="4" id="KW-1185">Reference proteome</keyword>
<dbReference type="RefSeq" id="WP_071896528.1">
    <property type="nucleotide sequence ID" value="NZ_MPIN01000001.1"/>
</dbReference>
<evidence type="ECO:0000259" key="2">
    <source>
        <dbReference type="Pfam" id="PF03235"/>
    </source>
</evidence>
<gene>
    <name evidence="3" type="ORF">BON30_04360</name>
</gene>